<dbReference type="SUPFAM" id="SSF63418">
    <property type="entry name" value="MurE/MurF N-terminal domain"/>
    <property type="match status" value="1"/>
</dbReference>
<keyword evidence="4 10" id="KW-0547">Nucleotide-binding</keyword>
<accession>A0ABU1NRU3</accession>
<evidence type="ECO:0000256" key="11">
    <source>
        <dbReference type="RuleBase" id="RU004136"/>
    </source>
</evidence>
<comment type="caution">
    <text evidence="15">The sequence shown here is derived from an EMBL/GenBank/DDBJ whole genome shotgun (WGS) entry which is preliminary data.</text>
</comment>
<dbReference type="Gene3D" id="3.40.1190.10">
    <property type="entry name" value="Mur-like, catalytic domain"/>
    <property type="match status" value="1"/>
</dbReference>
<keyword evidence="3 10" id="KW-0132">Cell division</keyword>
<comment type="pathway">
    <text evidence="10 11">Cell wall biogenesis; peptidoglycan biosynthesis.</text>
</comment>
<dbReference type="Pfam" id="PF01225">
    <property type="entry name" value="Mur_ligase"/>
    <property type="match status" value="1"/>
</dbReference>
<dbReference type="PANTHER" id="PTHR43024">
    <property type="entry name" value="UDP-N-ACETYLMURAMOYL-TRIPEPTIDE--D-ALANYL-D-ALANINE LIGASE"/>
    <property type="match status" value="1"/>
</dbReference>
<gene>
    <name evidence="10" type="primary">murF</name>
    <name evidence="15" type="ORF">J2736_001377</name>
</gene>
<dbReference type="EC" id="6.3.2.10" evidence="10 11"/>
<feature type="binding site" evidence="10">
    <location>
        <begin position="112"/>
        <end position="118"/>
    </location>
    <ligand>
        <name>ATP</name>
        <dbReference type="ChEBI" id="CHEBI:30616"/>
    </ligand>
</feature>
<evidence type="ECO:0000313" key="15">
    <source>
        <dbReference type="EMBL" id="MDR6550194.1"/>
    </source>
</evidence>
<evidence type="ECO:0000256" key="7">
    <source>
        <dbReference type="ARBA" id="ARBA00022984"/>
    </source>
</evidence>
<name>A0ABU1NRU3_9BACL</name>
<comment type="catalytic activity">
    <reaction evidence="10 11">
        <text>D-alanyl-D-alanine + UDP-N-acetyl-alpha-D-muramoyl-L-alanyl-gamma-D-glutamyl-meso-2,6-diaminopimelate + ATP = UDP-N-acetyl-alpha-D-muramoyl-L-alanyl-gamma-D-glutamyl-meso-2,6-diaminopimeloyl-D-alanyl-D-alanine + ADP + phosphate + H(+)</text>
        <dbReference type="Rhea" id="RHEA:28374"/>
        <dbReference type="ChEBI" id="CHEBI:15378"/>
        <dbReference type="ChEBI" id="CHEBI:30616"/>
        <dbReference type="ChEBI" id="CHEBI:43474"/>
        <dbReference type="ChEBI" id="CHEBI:57822"/>
        <dbReference type="ChEBI" id="CHEBI:61386"/>
        <dbReference type="ChEBI" id="CHEBI:83905"/>
        <dbReference type="ChEBI" id="CHEBI:456216"/>
        <dbReference type="EC" id="6.3.2.10"/>
    </reaction>
</comment>
<dbReference type="GO" id="GO:0047480">
    <property type="term" value="F:UDP-N-acetylmuramoyl-tripeptide-D-alanyl-D-alanine ligase activity"/>
    <property type="evidence" value="ECO:0007669"/>
    <property type="project" value="UniProtKB-EC"/>
</dbReference>
<dbReference type="InterPro" id="IPR000713">
    <property type="entry name" value="Mur_ligase_N"/>
</dbReference>
<keyword evidence="2 10" id="KW-0436">Ligase</keyword>
<dbReference type="InterPro" id="IPR035911">
    <property type="entry name" value="MurE/MurF_N"/>
</dbReference>
<dbReference type="Pfam" id="PF02875">
    <property type="entry name" value="Mur_ligase_C"/>
    <property type="match status" value="1"/>
</dbReference>
<evidence type="ECO:0000256" key="4">
    <source>
        <dbReference type="ARBA" id="ARBA00022741"/>
    </source>
</evidence>
<organism evidence="15 16">
    <name type="scientific">Paenibacillus qinlingensis</name>
    <dbReference type="NCBI Taxonomy" id="1837343"/>
    <lineage>
        <taxon>Bacteria</taxon>
        <taxon>Bacillati</taxon>
        <taxon>Bacillota</taxon>
        <taxon>Bacilli</taxon>
        <taxon>Bacillales</taxon>
        <taxon>Paenibacillaceae</taxon>
        <taxon>Paenibacillus</taxon>
    </lineage>
</organism>
<dbReference type="EMBL" id="JAVDSB010000001">
    <property type="protein sequence ID" value="MDR6550194.1"/>
    <property type="molecule type" value="Genomic_DNA"/>
</dbReference>
<dbReference type="Gene3D" id="3.40.1390.10">
    <property type="entry name" value="MurE/MurF, N-terminal domain"/>
    <property type="match status" value="1"/>
</dbReference>
<dbReference type="InterPro" id="IPR036615">
    <property type="entry name" value="Mur_ligase_C_dom_sf"/>
</dbReference>
<keyword evidence="6 10" id="KW-0133">Cell shape</keyword>
<evidence type="ECO:0000256" key="3">
    <source>
        <dbReference type="ARBA" id="ARBA00022618"/>
    </source>
</evidence>
<evidence type="ECO:0000259" key="14">
    <source>
        <dbReference type="Pfam" id="PF08245"/>
    </source>
</evidence>
<dbReference type="InterPro" id="IPR036565">
    <property type="entry name" value="Mur-like_cat_sf"/>
</dbReference>
<keyword evidence="5 10" id="KW-0067">ATP-binding</keyword>
<dbReference type="SUPFAM" id="SSF53623">
    <property type="entry name" value="MurD-like peptide ligases, catalytic domain"/>
    <property type="match status" value="1"/>
</dbReference>
<dbReference type="PANTHER" id="PTHR43024:SF1">
    <property type="entry name" value="UDP-N-ACETYLMURAMOYL-TRIPEPTIDE--D-ALANYL-D-ALANINE LIGASE"/>
    <property type="match status" value="1"/>
</dbReference>
<comment type="similarity">
    <text evidence="10">Belongs to the MurCDEF family. MurF subfamily.</text>
</comment>
<protein>
    <recommendedName>
        <fullName evidence="10 11">UDP-N-acetylmuramoyl-tripeptide--D-alanyl-D-alanine ligase</fullName>
        <ecNumber evidence="10 11">6.3.2.10</ecNumber>
    </recommendedName>
    <alternativeName>
        <fullName evidence="10">D-alanyl-D-alanine-adding enzyme</fullName>
    </alternativeName>
</protein>
<evidence type="ECO:0000256" key="8">
    <source>
        <dbReference type="ARBA" id="ARBA00023306"/>
    </source>
</evidence>
<comment type="subcellular location">
    <subcellularLocation>
        <location evidence="10 11">Cytoplasm</location>
    </subcellularLocation>
</comment>
<keyword evidence="7 10" id="KW-0573">Peptidoglycan synthesis</keyword>
<dbReference type="HAMAP" id="MF_02019">
    <property type="entry name" value="MurF"/>
    <property type="match status" value="1"/>
</dbReference>
<dbReference type="Proteomes" id="UP001267290">
    <property type="component" value="Unassembled WGS sequence"/>
</dbReference>
<dbReference type="InterPro" id="IPR004101">
    <property type="entry name" value="Mur_ligase_C"/>
</dbReference>
<dbReference type="InterPro" id="IPR013221">
    <property type="entry name" value="Mur_ligase_cen"/>
</dbReference>
<dbReference type="InterPro" id="IPR051046">
    <property type="entry name" value="MurCDEF_CellWall_CoF430Synth"/>
</dbReference>
<dbReference type="NCBIfam" id="TIGR01143">
    <property type="entry name" value="murF"/>
    <property type="match status" value="1"/>
</dbReference>
<feature type="domain" description="Mur ligase C-terminal" evidence="13">
    <location>
        <begin position="316"/>
        <end position="442"/>
    </location>
</feature>
<dbReference type="InterPro" id="IPR005863">
    <property type="entry name" value="UDP-N-AcMur_synth"/>
</dbReference>
<keyword evidence="1 10" id="KW-0963">Cytoplasm</keyword>
<dbReference type="RefSeq" id="WP_310224651.1">
    <property type="nucleotide sequence ID" value="NZ_JAVDSB010000001.1"/>
</dbReference>
<evidence type="ECO:0000259" key="12">
    <source>
        <dbReference type="Pfam" id="PF01225"/>
    </source>
</evidence>
<evidence type="ECO:0000256" key="5">
    <source>
        <dbReference type="ARBA" id="ARBA00022840"/>
    </source>
</evidence>
<evidence type="ECO:0000256" key="1">
    <source>
        <dbReference type="ARBA" id="ARBA00022490"/>
    </source>
</evidence>
<keyword evidence="16" id="KW-1185">Reference proteome</keyword>
<comment type="function">
    <text evidence="10 11">Involved in cell wall formation. Catalyzes the final step in the synthesis of UDP-N-acetylmuramoyl-pentapeptide, the precursor of murein.</text>
</comment>
<evidence type="ECO:0000313" key="16">
    <source>
        <dbReference type="Proteomes" id="UP001267290"/>
    </source>
</evidence>
<feature type="domain" description="Mur ligase N-terminal catalytic" evidence="12">
    <location>
        <begin position="27"/>
        <end position="100"/>
    </location>
</feature>
<evidence type="ECO:0000259" key="13">
    <source>
        <dbReference type="Pfam" id="PF02875"/>
    </source>
</evidence>
<evidence type="ECO:0000256" key="10">
    <source>
        <dbReference type="HAMAP-Rule" id="MF_02019"/>
    </source>
</evidence>
<sequence length="454" mass="49542">MICHNLKVIEMMTAGSGLSVGFEDLMIHGVSIDSRTVKSRNLFIPIIRELDGHDFVEEAISRGATASLWQKDHPNPPVHLPLIYVDDCLNALQTLAANYRRELSIQVIAVTGSNGKTTTKDMINSVLQTTYSVHKTAGNLNSQIGVPLTILEIDQSSEVAVIEMGMSERGQIDRLSRIAQPDIAVITMIGVSHLSSLGSREAIAAAKLEITNGLQDHGVLIYNGDEPLLTHAVAKINKPISTFRFGEGDSNDYYAGTMLTNSEGSFFTVGDDSFHLPVLGAHNISNALATIAVATILGIGPNEINAGFSKLIVTGMRMEKIISPFGYTIINDAWNASPNSMRAAIRTFEDLTGYGRKFVVLGDMLELGEQEEEFHREIGRHLDSAKIDYVYTVGSLGNYIAVEAGKSFQNGHVRSFLDKEALTKALRDMVNQDDIILLKASRGVRLETILKDLL</sequence>
<keyword evidence="9 10" id="KW-0961">Cell wall biogenesis/degradation</keyword>
<reference evidence="15 16" key="1">
    <citation type="submission" date="2023-07" db="EMBL/GenBank/DDBJ databases">
        <title>Sorghum-associated microbial communities from plants grown in Nebraska, USA.</title>
        <authorList>
            <person name="Schachtman D."/>
        </authorList>
    </citation>
    <scope>NUCLEOTIDE SEQUENCE [LARGE SCALE GENOMIC DNA]</scope>
    <source>
        <strain evidence="15 16">CC258</strain>
    </source>
</reference>
<feature type="domain" description="Mur ligase central" evidence="14">
    <location>
        <begin position="110"/>
        <end position="294"/>
    </location>
</feature>
<evidence type="ECO:0000256" key="2">
    <source>
        <dbReference type="ARBA" id="ARBA00022598"/>
    </source>
</evidence>
<dbReference type="Pfam" id="PF08245">
    <property type="entry name" value="Mur_ligase_M"/>
    <property type="match status" value="1"/>
</dbReference>
<keyword evidence="8 10" id="KW-0131">Cell cycle</keyword>
<dbReference type="Gene3D" id="3.90.190.20">
    <property type="entry name" value="Mur ligase, C-terminal domain"/>
    <property type="match status" value="1"/>
</dbReference>
<evidence type="ECO:0000256" key="9">
    <source>
        <dbReference type="ARBA" id="ARBA00023316"/>
    </source>
</evidence>
<evidence type="ECO:0000256" key="6">
    <source>
        <dbReference type="ARBA" id="ARBA00022960"/>
    </source>
</evidence>
<dbReference type="SUPFAM" id="SSF53244">
    <property type="entry name" value="MurD-like peptide ligases, peptide-binding domain"/>
    <property type="match status" value="1"/>
</dbReference>
<proteinExistence type="inferred from homology"/>